<feature type="transmembrane region" description="Helical" evidence="1">
    <location>
        <begin position="91"/>
        <end position="111"/>
    </location>
</feature>
<sequence length="142" mass="16205">MELWWSIPLSLCLILIVKEDLKKRKARNNYIVLVFIFSIISLNSSDELTNQIILTVVIFMTFFSLWAIQVMGAGDVKLITALALGIKPEFVLLYLIVIGLLGGIQALYMWFHPRSKRNRGLPFTLPISLSGFIFYSLTQLTH</sequence>
<protein>
    <submittedName>
        <fullName evidence="3">Prepilin peptidase</fullName>
    </submittedName>
</protein>
<evidence type="ECO:0000259" key="2">
    <source>
        <dbReference type="Pfam" id="PF01478"/>
    </source>
</evidence>
<name>A0AAP7DEV6_9VIBR</name>
<keyword evidence="1" id="KW-0472">Membrane</keyword>
<keyword evidence="1" id="KW-1133">Transmembrane helix</keyword>
<dbReference type="Gene3D" id="1.20.120.1220">
    <property type="match status" value="1"/>
</dbReference>
<accession>A0AAP7DEV6</accession>
<dbReference type="AlphaFoldDB" id="A0AAP7DEV6"/>
<evidence type="ECO:0000313" key="3">
    <source>
        <dbReference type="EMBL" id="NOJ24292.1"/>
    </source>
</evidence>
<dbReference type="RefSeq" id="WP_366664466.1">
    <property type="nucleotide sequence ID" value="NZ_VTXP01000008.1"/>
</dbReference>
<gene>
    <name evidence="3" type="ORF">F0238_16280</name>
</gene>
<feature type="transmembrane region" description="Helical" evidence="1">
    <location>
        <begin position="123"/>
        <end position="141"/>
    </location>
</feature>
<feature type="transmembrane region" description="Helical" evidence="1">
    <location>
        <begin position="52"/>
        <end position="71"/>
    </location>
</feature>
<feature type="transmembrane region" description="Helical" evidence="1">
    <location>
        <begin position="28"/>
        <end position="45"/>
    </location>
</feature>
<dbReference type="EMBL" id="VTXP01000008">
    <property type="protein sequence ID" value="NOJ24292.1"/>
    <property type="molecule type" value="Genomic_DNA"/>
</dbReference>
<comment type="caution">
    <text evidence="3">The sequence shown here is derived from an EMBL/GenBank/DDBJ whole genome shotgun (WGS) entry which is preliminary data.</text>
</comment>
<proteinExistence type="predicted"/>
<dbReference type="InterPro" id="IPR000045">
    <property type="entry name" value="Prepilin_IV_endopep_pep"/>
</dbReference>
<dbReference type="Pfam" id="PF01478">
    <property type="entry name" value="Peptidase_A24"/>
    <property type="match status" value="1"/>
</dbReference>
<organism evidence="3 4">
    <name type="scientific">Vibrio coralliilyticus</name>
    <dbReference type="NCBI Taxonomy" id="190893"/>
    <lineage>
        <taxon>Bacteria</taxon>
        <taxon>Pseudomonadati</taxon>
        <taxon>Pseudomonadota</taxon>
        <taxon>Gammaproteobacteria</taxon>
        <taxon>Vibrionales</taxon>
        <taxon>Vibrionaceae</taxon>
        <taxon>Vibrio</taxon>
    </lineage>
</organism>
<reference evidence="3 4" key="1">
    <citation type="submission" date="2019-09" db="EMBL/GenBank/DDBJ databases">
        <title>Draft genome sequencing and comparative genomics of hatchery-associated Vibrios.</title>
        <authorList>
            <person name="Kehlet-Delgado H."/>
            <person name="Mueller R.S."/>
        </authorList>
    </citation>
    <scope>NUCLEOTIDE SEQUENCE [LARGE SCALE GENOMIC DNA]</scope>
    <source>
        <strain evidence="3 4">09-121-3</strain>
    </source>
</reference>
<feature type="domain" description="Prepilin type IV endopeptidase peptidase" evidence="2">
    <location>
        <begin position="9"/>
        <end position="106"/>
    </location>
</feature>
<dbReference type="GO" id="GO:0016020">
    <property type="term" value="C:membrane"/>
    <property type="evidence" value="ECO:0007669"/>
    <property type="project" value="InterPro"/>
</dbReference>
<dbReference type="GO" id="GO:0004190">
    <property type="term" value="F:aspartic-type endopeptidase activity"/>
    <property type="evidence" value="ECO:0007669"/>
    <property type="project" value="InterPro"/>
</dbReference>
<evidence type="ECO:0000256" key="1">
    <source>
        <dbReference type="SAM" id="Phobius"/>
    </source>
</evidence>
<keyword evidence="1" id="KW-0812">Transmembrane</keyword>
<dbReference type="Proteomes" id="UP000576645">
    <property type="component" value="Unassembled WGS sequence"/>
</dbReference>
<evidence type="ECO:0000313" key="4">
    <source>
        <dbReference type="Proteomes" id="UP000576645"/>
    </source>
</evidence>